<gene>
    <name evidence="2" type="ORF">V144x_02690</name>
</gene>
<reference evidence="2 3" key="1">
    <citation type="submission" date="2019-03" db="EMBL/GenBank/DDBJ databases">
        <title>Deep-cultivation of Planctomycetes and their phenomic and genomic characterization uncovers novel biology.</title>
        <authorList>
            <person name="Wiegand S."/>
            <person name="Jogler M."/>
            <person name="Boedeker C."/>
            <person name="Pinto D."/>
            <person name="Vollmers J."/>
            <person name="Rivas-Marin E."/>
            <person name="Kohn T."/>
            <person name="Peeters S.H."/>
            <person name="Heuer A."/>
            <person name="Rast P."/>
            <person name="Oberbeckmann S."/>
            <person name="Bunk B."/>
            <person name="Jeske O."/>
            <person name="Meyerdierks A."/>
            <person name="Storesund J.E."/>
            <person name="Kallscheuer N."/>
            <person name="Luecker S."/>
            <person name="Lage O.M."/>
            <person name="Pohl T."/>
            <person name="Merkel B.J."/>
            <person name="Hornburger P."/>
            <person name="Mueller R.-W."/>
            <person name="Bruemmer F."/>
            <person name="Labrenz M."/>
            <person name="Spormann A.M."/>
            <person name="Op den Camp H."/>
            <person name="Overmann J."/>
            <person name="Amann R."/>
            <person name="Jetten M.S.M."/>
            <person name="Mascher T."/>
            <person name="Medema M.H."/>
            <person name="Devos D.P."/>
            <person name="Kaster A.-K."/>
            <person name="Ovreas L."/>
            <person name="Rohde M."/>
            <person name="Galperin M.Y."/>
            <person name="Jogler C."/>
        </authorList>
    </citation>
    <scope>NUCLEOTIDE SEQUENCE [LARGE SCALE GENOMIC DNA]</scope>
    <source>
        <strain evidence="2 3">V144</strain>
    </source>
</reference>
<accession>A0A517VP95</accession>
<sequence>MQMPSFTFWQLVVSLGVPGLALGVFYMLFRTFNWDFPKVPQKWVAPIIILFILATATVILTALVLWAPKRTIEPDKTSSNEPEKTASIGSDKAEASLDEFIETLTVKAEVILKEWKHEKEKLEEKNDESLLPRIQALEVAEFQFKRLHEEHVAALRDRKFMVAHERLVDILRFLTLVDKQIDFAATMHYAQPQIFWCDALKQGNNLTRFLKDYPGDLPIELLPKNGETPKELSEIAPPTIDEIDVIMRPAFHLLNSQLERRKQSSAPFIPKTRYK</sequence>
<dbReference type="RefSeq" id="WP_144980227.1">
    <property type="nucleotide sequence ID" value="NZ_CP037920.1"/>
</dbReference>
<feature type="transmembrane region" description="Helical" evidence="1">
    <location>
        <begin position="43"/>
        <end position="66"/>
    </location>
</feature>
<feature type="transmembrane region" description="Helical" evidence="1">
    <location>
        <begin position="7"/>
        <end position="28"/>
    </location>
</feature>
<evidence type="ECO:0000313" key="3">
    <source>
        <dbReference type="Proteomes" id="UP000318704"/>
    </source>
</evidence>
<dbReference type="KEGG" id="gaw:V144x_02690"/>
<dbReference type="EMBL" id="CP037920">
    <property type="protein sequence ID" value="QDT94837.1"/>
    <property type="molecule type" value="Genomic_DNA"/>
</dbReference>
<evidence type="ECO:0000313" key="2">
    <source>
        <dbReference type="EMBL" id="QDT94837.1"/>
    </source>
</evidence>
<dbReference type="Proteomes" id="UP000318704">
    <property type="component" value="Chromosome"/>
</dbReference>
<name>A0A517VP95_9PLAN</name>
<keyword evidence="1" id="KW-0472">Membrane</keyword>
<keyword evidence="1" id="KW-0812">Transmembrane</keyword>
<proteinExistence type="predicted"/>
<dbReference type="AlphaFoldDB" id="A0A517VP95"/>
<protein>
    <submittedName>
        <fullName evidence="2">Uncharacterized protein</fullName>
    </submittedName>
</protein>
<evidence type="ECO:0000256" key="1">
    <source>
        <dbReference type="SAM" id="Phobius"/>
    </source>
</evidence>
<organism evidence="2 3">
    <name type="scientific">Gimesia aquarii</name>
    <dbReference type="NCBI Taxonomy" id="2527964"/>
    <lineage>
        <taxon>Bacteria</taxon>
        <taxon>Pseudomonadati</taxon>
        <taxon>Planctomycetota</taxon>
        <taxon>Planctomycetia</taxon>
        <taxon>Planctomycetales</taxon>
        <taxon>Planctomycetaceae</taxon>
        <taxon>Gimesia</taxon>
    </lineage>
</organism>
<keyword evidence="1" id="KW-1133">Transmembrane helix</keyword>